<evidence type="ECO:0000259" key="2">
    <source>
        <dbReference type="Pfam" id="PF14028"/>
    </source>
</evidence>
<accession>A0ABY6MI07</accession>
<dbReference type="Pfam" id="PF14028">
    <property type="entry name" value="Lant_dehydr_C"/>
    <property type="match status" value="1"/>
</dbReference>
<name>A0ABY6MI07_9BACT</name>
<dbReference type="EMBL" id="CP110226">
    <property type="protein sequence ID" value="UZD21819.1"/>
    <property type="molecule type" value="Genomic_DNA"/>
</dbReference>
<keyword evidence="4" id="KW-1185">Reference proteome</keyword>
<dbReference type="InterPro" id="IPR023809">
    <property type="entry name" value="Thiopep_bacteriocin_synth_dom"/>
</dbReference>
<sequence>MMNFLFRAPLLTIDPRDETEIISNWESILSILSVSSPSLLQALGSTPYVDLHPRLKKKVYKYLLRGRYRCTPFGMLAGVGIGRINNSQQFNLDLSRVTPLSNSKNVSFTERKHFFLAEVIYEKWDRLHFLTFQEGAKRWGLVNLPKNHLFEQIIKKIGSWKITDFEKFSAGFNNPESSYEKAIWEKMVKLGILYPVDQSKLQTTIPNLRKDMAILEEITIPQNTLEEIRDFKETAGALFTSTRSAYLNLFSNWFEDKFDDRFVPLQVLLTYDEFINSIFLNNLAYLNKEQKAGVFPLGIIPKQTLDLKRNFPSKPLDSAIYDLQVVIKLRRDASIVVDNLVCNRPFVYFGRFNKHERILAEQNKIKDTIYRDREVIYAELKLYETENVASICSSVPIFNTIISPFPETEHESLTLDDIELGNMAGEFMLVHKKTRKKIIPVITHPLNGEEISHPILRLLWEISHQDSFMFSPYFLRKNMEVSYLPQLNWGKIILQSRRWLIHSDSFLNMKKLNQWLRDNSVPNPLVMGYLDRELVLHWDKLTDLEILWEELKKWKKLVLSDPIWLNDSMFQSTSARAIYPQLVVHQSSAKKEVPLPDFINSLSSIADNSLYILIRIPENSLFTFLEFFFCGQMLDLFKKENVEWYYVVYPGRGHLQLRVRFLRLLAVQKSKINKMILLKHGYSDFLYEVRPYYPEYKKYGTDDYMKSEQLFHLESSLMLLPTIENPTGLIQNNRNLKLGLMSQLWMRVFLETGVEHLFFTILKHRVKSLSRNELKELRSYNEELKNEEKDHSNYLNWQNSYYATVEKHSFLFLDDLTVKRFLLNHIHMQVNRFFPVDRKKMEDLIHYRLYTLLGKQLYSP</sequence>
<feature type="domain" description="Lantibiotic dehydratase N-terminal" evidence="1">
    <location>
        <begin position="348"/>
        <end position="547"/>
    </location>
</feature>
<dbReference type="Proteomes" id="UP001163156">
    <property type="component" value="Chromosome"/>
</dbReference>
<evidence type="ECO:0000313" key="3">
    <source>
        <dbReference type="EMBL" id="UZD21819.1"/>
    </source>
</evidence>
<reference evidence="3" key="1">
    <citation type="submission" date="2022-10" db="EMBL/GenBank/DDBJ databases">
        <title>Algoriphagus sp. a novel bacteria isolate from halophytes salicornia europaea.</title>
        <authorList>
            <person name="Peng Y."/>
            <person name="Jiang L."/>
            <person name="Lee J."/>
        </authorList>
    </citation>
    <scope>NUCLEOTIDE SEQUENCE</scope>
    <source>
        <strain evidence="3">TR-M5</strain>
    </source>
</reference>
<dbReference type="InterPro" id="IPR006827">
    <property type="entry name" value="Lant_deHydtase_N"/>
</dbReference>
<evidence type="ECO:0000259" key="1">
    <source>
        <dbReference type="Pfam" id="PF04738"/>
    </source>
</evidence>
<gene>
    <name evidence="3" type="ORF">OM944_14220</name>
</gene>
<protein>
    <submittedName>
        <fullName evidence="3">Lantibiotic dehydratase family protein</fullName>
    </submittedName>
</protein>
<dbReference type="RefSeq" id="WP_264808285.1">
    <property type="nucleotide sequence ID" value="NZ_CP110226.1"/>
</dbReference>
<dbReference type="Pfam" id="PF04738">
    <property type="entry name" value="Lant_dehydr_N"/>
    <property type="match status" value="2"/>
</dbReference>
<organism evidence="3 4">
    <name type="scientific">Algoriphagus halophytocola</name>
    <dbReference type="NCBI Taxonomy" id="2991499"/>
    <lineage>
        <taxon>Bacteria</taxon>
        <taxon>Pseudomonadati</taxon>
        <taxon>Bacteroidota</taxon>
        <taxon>Cytophagia</taxon>
        <taxon>Cytophagales</taxon>
        <taxon>Cyclobacteriaceae</taxon>
        <taxon>Algoriphagus</taxon>
    </lineage>
</organism>
<feature type="domain" description="Lantibiotic dehydratase N-terminal" evidence="1">
    <location>
        <begin position="31"/>
        <end position="90"/>
    </location>
</feature>
<evidence type="ECO:0000313" key="4">
    <source>
        <dbReference type="Proteomes" id="UP001163156"/>
    </source>
</evidence>
<proteinExistence type="predicted"/>
<feature type="domain" description="Thiopeptide-type bacteriocin biosynthesis" evidence="2">
    <location>
        <begin position="636"/>
        <end position="849"/>
    </location>
</feature>